<proteinExistence type="predicted"/>
<organism evidence="5 6">
    <name type="scientific">Spirosoma sordidisoli</name>
    <dbReference type="NCBI Taxonomy" id="2502893"/>
    <lineage>
        <taxon>Bacteria</taxon>
        <taxon>Pseudomonadati</taxon>
        <taxon>Bacteroidota</taxon>
        <taxon>Cytophagia</taxon>
        <taxon>Cytophagales</taxon>
        <taxon>Cytophagaceae</taxon>
        <taxon>Spirosoma</taxon>
    </lineage>
</organism>
<evidence type="ECO:0000259" key="4">
    <source>
        <dbReference type="Pfam" id="PF04577"/>
    </source>
</evidence>
<reference evidence="5 6" key="1">
    <citation type="submission" date="2019-01" db="EMBL/GenBank/DDBJ databases">
        <title>Spirosoma flava sp. nov., a propanil-degrading bacterium isolated from herbicide-contaminated soil.</title>
        <authorList>
            <person name="Zhang L."/>
            <person name="Jiang J.-D."/>
        </authorList>
    </citation>
    <scope>NUCLEOTIDE SEQUENCE [LARGE SCALE GENOMIC DNA]</scope>
    <source>
        <strain evidence="5 6">TY50</strain>
    </source>
</reference>
<keyword evidence="1" id="KW-0328">Glycosyltransferase</keyword>
<sequence length="384" mass="43259">MTSSAPKKTFVGTLRDLLAQQVPVLLRWLGFRLLSRSETYSFLAKYVVSEQAGNQLKLRNVYDALEPDKLIFAETVATSETSFVWDYHCPNSKAVVLPLGSVRTQGRVLCTDFDDLRGVVKAALFPTRRKTVRAKVLIAPWSHQLDGVRYGGYYDFMMLVGAKLCRIRETIPDQVLANAVVAYPLFNTSYERELLTLLGFRPDQIIDSRHTEVIADRCILANNGDWSYPNSASIQALKNHVEKAVSANVQQPERIYIRRAGRRRVSNEAELIALLNDYQFIIINDEPRTIAEQVAIYSNASFILGPHGASFTNLIWCKPGTALFELFSPKYVVDYFLYLSAWAGLRYAATYSGALDDDRDLEADVHVSIPALRAALDQLFEPAY</sequence>
<keyword evidence="6" id="KW-1185">Reference proteome</keyword>
<keyword evidence="2 5" id="KW-0808">Transferase</keyword>
<keyword evidence="3" id="KW-0325">Glycoprotein</keyword>
<evidence type="ECO:0000256" key="3">
    <source>
        <dbReference type="ARBA" id="ARBA00023180"/>
    </source>
</evidence>
<protein>
    <submittedName>
        <fullName evidence="5">Glycosyltransferase family 61 protein</fullName>
    </submittedName>
</protein>
<gene>
    <name evidence="5" type="ORF">EQG79_10305</name>
</gene>
<accession>A0A4Q2UL10</accession>
<dbReference type="PANTHER" id="PTHR20961">
    <property type="entry name" value="GLYCOSYLTRANSFERASE"/>
    <property type="match status" value="1"/>
</dbReference>
<evidence type="ECO:0000256" key="2">
    <source>
        <dbReference type="ARBA" id="ARBA00022679"/>
    </source>
</evidence>
<dbReference type="EMBL" id="SBLB01000002">
    <property type="protein sequence ID" value="RYC70247.1"/>
    <property type="molecule type" value="Genomic_DNA"/>
</dbReference>
<dbReference type="Pfam" id="PF04577">
    <property type="entry name" value="Glyco_transf_61"/>
    <property type="match status" value="1"/>
</dbReference>
<dbReference type="InterPro" id="IPR007657">
    <property type="entry name" value="Glycosyltransferase_61"/>
</dbReference>
<name>A0A4Q2UL10_9BACT</name>
<evidence type="ECO:0000256" key="1">
    <source>
        <dbReference type="ARBA" id="ARBA00022676"/>
    </source>
</evidence>
<feature type="domain" description="Glycosyltransferase 61 catalytic" evidence="4">
    <location>
        <begin position="185"/>
        <end position="323"/>
    </location>
</feature>
<dbReference type="InterPro" id="IPR049625">
    <property type="entry name" value="Glyco_transf_61_cat"/>
</dbReference>
<dbReference type="GO" id="GO:0016757">
    <property type="term" value="F:glycosyltransferase activity"/>
    <property type="evidence" value="ECO:0007669"/>
    <property type="project" value="UniProtKB-KW"/>
</dbReference>
<evidence type="ECO:0000313" key="5">
    <source>
        <dbReference type="EMBL" id="RYC70247.1"/>
    </source>
</evidence>
<dbReference type="Proteomes" id="UP000290407">
    <property type="component" value="Unassembled WGS sequence"/>
</dbReference>
<dbReference type="RefSeq" id="WP_129601429.1">
    <property type="nucleotide sequence ID" value="NZ_SBLB01000002.1"/>
</dbReference>
<evidence type="ECO:0000313" key="6">
    <source>
        <dbReference type="Proteomes" id="UP000290407"/>
    </source>
</evidence>
<comment type="caution">
    <text evidence="5">The sequence shown here is derived from an EMBL/GenBank/DDBJ whole genome shotgun (WGS) entry which is preliminary data.</text>
</comment>
<dbReference type="AlphaFoldDB" id="A0A4Q2UL10"/>